<evidence type="ECO:0000256" key="1">
    <source>
        <dbReference type="ARBA" id="ARBA00022603"/>
    </source>
</evidence>
<comment type="catalytic activity">
    <reaction evidence="4 5">
        <text>L-glutaminyl-[peptide chain release factor] + S-adenosyl-L-methionine = N(5)-methyl-L-glutaminyl-[peptide chain release factor] + S-adenosyl-L-homocysteine + H(+)</text>
        <dbReference type="Rhea" id="RHEA:42896"/>
        <dbReference type="Rhea" id="RHEA-COMP:10271"/>
        <dbReference type="Rhea" id="RHEA-COMP:10272"/>
        <dbReference type="ChEBI" id="CHEBI:15378"/>
        <dbReference type="ChEBI" id="CHEBI:30011"/>
        <dbReference type="ChEBI" id="CHEBI:57856"/>
        <dbReference type="ChEBI" id="CHEBI:59789"/>
        <dbReference type="ChEBI" id="CHEBI:61891"/>
        <dbReference type="EC" id="2.1.1.297"/>
    </reaction>
</comment>
<dbReference type="InterPro" id="IPR040758">
    <property type="entry name" value="PrmC_N"/>
</dbReference>
<feature type="binding site" evidence="5">
    <location>
        <position position="193"/>
    </location>
    <ligand>
        <name>S-adenosyl-L-methionine</name>
        <dbReference type="ChEBI" id="CHEBI:59789"/>
    </ligand>
</feature>
<dbReference type="CDD" id="cd02440">
    <property type="entry name" value="AdoMet_MTases"/>
    <property type="match status" value="1"/>
</dbReference>
<evidence type="ECO:0000256" key="3">
    <source>
        <dbReference type="ARBA" id="ARBA00022691"/>
    </source>
</evidence>
<dbReference type="GO" id="GO:0102559">
    <property type="term" value="F:peptide chain release factor N(5)-glutamine methyltransferase activity"/>
    <property type="evidence" value="ECO:0007669"/>
    <property type="project" value="UniProtKB-EC"/>
</dbReference>
<dbReference type="Pfam" id="PF17827">
    <property type="entry name" value="PrmC_N"/>
    <property type="match status" value="1"/>
</dbReference>
<keyword evidence="9" id="KW-1185">Reference proteome</keyword>
<dbReference type="EC" id="2.1.1.297" evidence="5"/>
<evidence type="ECO:0000256" key="5">
    <source>
        <dbReference type="HAMAP-Rule" id="MF_02126"/>
    </source>
</evidence>
<keyword evidence="1 5" id="KW-0489">Methyltransferase</keyword>
<comment type="function">
    <text evidence="5">Methylates the class 1 translation termination release factors RF1/PrfA and RF2/PrfB on the glutamine residue of the universally conserved GGQ motif.</text>
</comment>
<dbReference type="InterPro" id="IPR004556">
    <property type="entry name" value="HemK-like"/>
</dbReference>
<organism evidence="8 9">
    <name type="scientific">Heyndrickxia oleronia</name>
    <dbReference type="NCBI Taxonomy" id="38875"/>
    <lineage>
        <taxon>Bacteria</taxon>
        <taxon>Bacillati</taxon>
        <taxon>Bacillota</taxon>
        <taxon>Bacilli</taxon>
        <taxon>Bacillales</taxon>
        <taxon>Bacillaceae</taxon>
        <taxon>Heyndrickxia</taxon>
    </lineage>
</organism>
<comment type="caution">
    <text evidence="8">The sequence shown here is derived from an EMBL/GenBank/DDBJ whole genome shotgun (WGS) entry which is preliminary data.</text>
</comment>
<dbReference type="GO" id="GO:0032259">
    <property type="term" value="P:methylation"/>
    <property type="evidence" value="ECO:0007669"/>
    <property type="project" value="UniProtKB-KW"/>
</dbReference>
<evidence type="ECO:0000313" key="8">
    <source>
        <dbReference type="EMBL" id="OOP69679.1"/>
    </source>
</evidence>
<dbReference type="Pfam" id="PF05175">
    <property type="entry name" value="MTS"/>
    <property type="match status" value="1"/>
</dbReference>
<feature type="binding site" evidence="5">
    <location>
        <position position="149"/>
    </location>
    <ligand>
        <name>S-adenosyl-L-methionine</name>
        <dbReference type="ChEBI" id="CHEBI:59789"/>
    </ligand>
</feature>
<dbReference type="GO" id="GO:0003676">
    <property type="term" value="F:nucleic acid binding"/>
    <property type="evidence" value="ECO:0007669"/>
    <property type="project" value="InterPro"/>
</dbReference>
<keyword evidence="2 5" id="KW-0808">Transferase</keyword>
<gene>
    <name evidence="5" type="primary">prmC</name>
    <name evidence="8" type="ORF">BWZ43_03895</name>
</gene>
<comment type="similarity">
    <text evidence="5">Belongs to the protein N5-glutamine methyltransferase family. PrmC subfamily.</text>
</comment>
<dbReference type="Gene3D" id="3.40.50.150">
    <property type="entry name" value="Vaccinia Virus protein VP39"/>
    <property type="match status" value="1"/>
</dbReference>
<dbReference type="NCBIfam" id="TIGR03534">
    <property type="entry name" value="RF_mod_PrmC"/>
    <property type="match status" value="1"/>
</dbReference>
<dbReference type="InterPro" id="IPR002052">
    <property type="entry name" value="DNA_methylase_N6_adenine_CS"/>
</dbReference>
<dbReference type="HAMAP" id="MF_02126">
    <property type="entry name" value="RF_methyltr_PrmC"/>
    <property type="match status" value="1"/>
</dbReference>
<dbReference type="PANTHER" id="PTHR18895">
    <property type="entry name" value="HEMK METHYLTRANSFERASE"/>
    <property type="match status" value="1"/>
</dbReference>
<dbReference type="PROSITE" id="PS00092">
    <property type="entry name" value="N6_MTASE"/>
    <property type="match status" value="1"/>
</dbReference>
<proteinExistence type="inferred from homology"/>
<dbReference type="SUPFAM" id="SSF53335">
    <property type="entry name" value="S-adenosyl-L-methionine-dependent methyltransferases"/>
    <property type="match status" value="1"/>
</dbReference>
<name>A0A8E2LH15_9BACI</name>
<dbReference type="InterPro" id="IPR007848">
    <property type="entry name" value="Small_mtfrase_dom"/>
</dbReference>
<dbReference type="NCBIfam" id="TIGR00536">
    <property type="entry name" value="hemK_fam"/>
    <property type="match status" value="1"/>
</dbReference>
<dbReference type="EMBL" id="MTLA01000041">
    <property type="protein sequence ID" value="OOP69679.1"/>
    <property type="molecule type" value="Genomic_DNA"/>
</dbReference>
<dbReference type="InterPro" id="IPR050320">
    <property type="entry name" value="N5-glutamine_MTase"/>
</dbReference>
<feature type="domain" description="Methyltransferase small" evidence="6">
    <location>
        <begin position="114"/>
        <end position="201"/>
    </location>
</feature>
<dbReference type="Proteomes" id="UP000189761">
    <property type="component" value="Unassembled WGS sequence"/>
</dbReference>
<dbReference type="InterPro" id="IPR029063">
    <property type="entry name" value="SAM-dependent_MTases_sf"/>
</dbReference>
<comment type="caution">
    <text evidence="5">Lacks conserved residue(s) required for the propagation of feature annotation.</text>
</comment>
<sequence>MVQGQKVFEALQWASSFLVEHQRDANAGEILLRHYLQMSRSQLFANQQLVLPEQVQKDFYKAVRMHAGGVPIQHIMGYEEFYGREFIVNQDVLIPRPETEELIVEAITRTKRMFPDQKDLKMVDIGTGSGIIAITMKLECPYLFTSAIDISGSALEIAKKNAARYKADISFIQGDLLIPIIKAKEKVDIILSNPPYIPNRDIEVLSDVVKDHEPHQALFGGFDGLDYYRRLMEQIPEVIREKALIGFEIGMGQGEQVAEILRKSFPQSVIEIVNDINGKDRMVFCEI</sequence>
<dbReference type="RefSeq" id="WP_058005257.1">
    <property type="nucleotide sequence ID" value="NZ_CP065424.1"/>
</dbReference>
<dbReference type="Gene3D" id="1.10.8.10">
    <property type="entry name" value="DNA helicase RuvA subunit, C-terminal domain"/>
    <property type="match status" value="1"/>
</dbReference>
<evidence type="ECO:0000259" key="7">
    <source>
        <dbReference type="Pfam" id="PF17827"/>
    </source>
</evidence>
<feature type="binding site" evidence="5">
    <location>
        <begin position="126"/>
        <end position="130"/>
    </location>
    <ligand>
        <name>S-adenosyl-L-methionine</name>
        <dbReference type="ChEBI" id="CHEBI:59789"/>
    </ligand>
</feature>
<keyword evidence="3 5" id="KW-0949">S-adenosyl-L-methionine</keyword>
<evidence type="ECO:0000256" key="2">
    <source>
        <dbReference type="ARBA" id="ARBA00022679"/>
    </source>
</evidence>
<feature type="domain" description="Release factor glutamine methyltransferase N-terminal" evidence="7">
    <location>
        <begin position="9"/>
        <end position="77"/>
    </location>
</feature>
<feature type="binding site" evidence="5">
    <location>
        <begin position="193"/>
        <end position="196"/>
    </location>
    <ligand>
        <name>substrate</name>
    </ligand>
</feature>
<evidence type="ECO:0000259" key="6">
    <source>
        <dbReference type="Pfam" id="PF05175"/>
    </source>
</evidence>
<dbReference type="InterPro" id="IPR019874">
    <property type="entry name" value="RF_methyltr_PrmC"/>
</dbReference>
<protein>
    <recommendedName>
        <fullName evidence="5">Release factor glutamine methyltransferase</fullName>
        <shortName evidence="5">RF MTase</shortName>
        <ecNumber evidence="5">2.1.1.297</ecNumber>
    </recommendedName>
    <alternativeName>
        <fullName evidence="5">N5-glutamine methyltransferase PrmC</fullName>
    </alternativeName>
    <alternativeName>
        <fullName evidence="5">Protein-(glutamine-N5) MTase PrmC</fullName>
    </alternativeName>
    <alternativeName>
        <fullName evidence="5">Protein-glutamine N-methyltransferase PrmC</fullName>
    </alternativeName>
</protein>
<evidence type="ECO:0000313" key="9">
    <source>
        <dbReference type="Proteomes" id="UP000189761"/>
    </source>
</evidence>
<evidence type="ECO:0000256" key="4">
    <source>
        <dbReference type="ARBA" id="ARBA00048391"/>
    </source>
</evidence>
<dbReference type="AlphaFoldDB" id="A0A8E2LH15"/>
<reference evidence="8 9" key="1">
    <citation type="submission" date="2017-01" db="EMBL/GenBank/DDBJ databases">
        <title>Draft genome sequence of Bacillus oleronius.</title>
        <authorList>
            <person name="Allam M."/>
        </authorList>
    </citation>
    <scope>NUCLEOTIDE SEQUENCE [LARGE SCALE GENOMIC DNA]</scope>
    <source>
        <strain evidence="8 9">DSM 9356</strain>
    </source>
</reference>
<dbReference type="PANTHER" id="PTHR18895:SF74">
    <property type="entry name" value="MTRF1L RELEASE FACTOR GLUTAMINE METHYLTRANSFERASE"/>
    <property type="match status" value="1"/>
</dbReference>
<accession>A0A8E2LH15</accession>